<dbReference type="AlphaFoldDB" id="A0A1E4TV77"/>
<gene>
    <name evidence="2" type="ORF">PACTADRAFT_34122</name>
</gene>
<dbReference type="Pfam" id="PF00383">
    <property type="entry name" value="dCMP_cyt_deam_1"/>
    <property type="match status" value="1"/>
</dbReference>
<dbReference type="PANTHER" id="PTHR11079">
    <property type="entry name" value="CYTOSINE DEAMINASE FAMILY MEMBER"/>
    <property type="match status" value="1"/>
</dbReference>
<name>A0A1E4TV77_PACTA</name>
<dbReference type="Gene3D" id="3.40.140.10">
    <property type="entry name" value="Cytidine Deaminase, domain 2"/>
    <property type="match status" value="1"/>
</dbReference>
<dbReference type="STRING" id="669874.A0A1E4TV77"/>
<dbReference type="EMBL" id="KV454014">
    <property type="protein sequence ID" value="ODV95558.1"/>
    <property type="molecule type" value="Genomic_DNA"/>
</dbReference>
<dbReference type="PROSITE" id="PS51747">
    <property type="entry name" value="CYT_DCMP_DEAMINASES_2"/>
    <property type="match status" value="1"/>
</dbReference>
<accession>A0A1E4TV77</accession>
<reference evidence="3" key="1">
    <citation type="submission" date="2016-05" db="EMBL/GenBank/DDBJ databases">
        <title>Comparative genomics of biotechnologically important yeasts.</title>
        <authorList>
            <consortium name="DOE Joint Genome Institute"/>
            <person name="Riley R."/>
            <person name="Haridas S."/>
            <person name="Wolfe K.H."/>
            <person name="Lopes M.R."/>
            <person name="Hittinger C.T."/>
            <person name="Goker M."/>
            <person name="Salamov A."/>
            <person name="Wisecaver J."/>
            <person name="Long T.M."/>
            <person name="Aerts A.L."/>
            <person name="Barry K."/>
            <person name="Choi C."/>
            <person name="Clum A."/>
            <person name="Coughlan A.Y."/>
            <person name="Deshpande S."/>
            <person name="Douglass A.P."/>
            <person name="Hanson S.J."/>
            <person name="Klenk H.-P."/>
            <person name="Labutti K."/>
            <person name="Lapidus A."/>
            <person name="Lindquist E."/>
            <person name="Lipzen A."/>
            <person name="Meier-Kolthoff J.P."/>
            <person name="Ohm R.A."/>
            <person name="Otillar R.P."/>
            <person name="Pangilinan J."/>
            <person name="Peng Y."/>
            <person name="Rokas A."/>
            <person name="Rosa C.A."/>
            <person name="Scheuner C."/>
            <person name="Sibirny A.A."/>
            <person name="Slot J.C."/>
            <person name="Stielow J.B."/>
            <person name="Sun H."/>
            <person name="Kurtzman C.P."/>
            <person name="Blackwell M."/>
            <person name="Grigoriev I.V."/>
            <person name="Jeffries T.W."/>
        </authorList>
    </citation>
    <scope>NUCLEOTIDE SEQUENCE [LARGE SCALE GENOMIC DNA]</scope>
    <source>
        <strain evidence="3">NRRL Y-2460</strain>
    </source>
</reference>
<dbReference type="CDD" id="cd01285">
    <property type="entry name" value="nucleoside_deaminase"/>
    <property type="match status" value="1"/>
</dbReference>
<dbReference type="InterPro" id="IPR016193">
    <property type="entry name" value="Cytidine_deaminase-like"/>
</dbReference>
<dbReference type="SUPFAM" id="SSF53927">
    <property type="entry name" value="Cytidine deaminase-like"/>
    <property type="match status" value="1"/>
</dbReference>
<dbReference type="Proteomes" id="UP000094236">
    <property type="component" value="Unassembled WGS sequence"/>
</dbReference>
<dbReference type="PANTHER" id="PTHR11079:SF161">
    <property type="entry name" value="CMP_DCMP-TYPE DEAMINASE DOMAIN-CONTAINING PROTEIN"/>
    <property type="match status" value="1"/>
</dbReference>
<evidence type="ECO:0000313" key="2">
    <source>
        <dbReference type="EMBL" id="ODV95558.1"/>
    </source>
</evidence>
<organism evidence="2 3">
    <name type="scientific">Pachysolen tannophilus NRRL Y-2460</name>
    <dbReference type="NCBI Taxonomy" id="669874"/>
    <lineage>
        <taxon>Eukaryota</taxon>
        <taxon>Fungi</taxon>
        <taxon>Dikarya</taxon>
        <taxon>Ascomycota</taxon>
        <taxon>Saccharomycotina</taxon>
        <taxon>Pichiomycetes</taxon>
        <taxon>Pachysolenaceae</taxon>
        <taxon>Pachysolen</taxon>
    </lineage>
</organism>
<dbReference type="OrthoDB" id="408702at2759"/>
<evidence type="ECO:0000313" key="3">
    <source>
        <dbReference type="Proteomes" id="UP000094236"/>
    </source>
</evidence>
<proteinExistence type="predicted"/>
<evidence type="ECO:0000259" key="1">
    <source>
        <dbReference type="PROSITE" id="PS51747"/>
    </source>
</evidence>
<keyword evidence="3" id="KW-1185">Reference proteome</keyword>
<dbReference type="InterPro" id="IPR002125">
    <property type="entry name" value="CMP_dCMP_dom"/>
</dbReference>
<protein>
    <recommendedName>
        <fullName evidence="1">CMP/dCMP-type deaminase domain-containing protein</fullName>
    </recommendedName>
</protein>
<feature type="domain" description="CMP/dCMP-type deaminase" evidence="1">
    <location>
        <begin position="18"/>
        <end position="125"/>
    </location>
</feature>
<dbReference type="GO" id="GO:0047974">
    <property type="term" value="F:guanosine deaminase activity"/>
    <property type="evidence" value="ECO:0007669"/>
    <property type="project" value="TreeGrafter"/>
</dbReference>
<dbReference type="GO" id="GO:0006152">
    <property type="term" value="P:purine nucleoside catabolic process"/>
    <property type="evidence" value="ECO:0007669"/>
    <property type="project" value="TreeGrafter"/>
</dbReference>
<sequence>MSSTVNIFPERSPLPSRELMIKHLRTAIKTANRAKTLLHKHPFGCILVGPDNEEVLISQGNIDTLNHAESTLCRIAWSNFPPEFLWKCTLYTNFEPCVMCFGSCYWSNIGRIVYGAEEQKLLQLTNDNPENMTLNLDSRSVAARGQKDIQIIGPFDELFEEIIKDHKDFWNH</sequence>